<dbReference type="AlphaFoldDB" id="W0DMJ9"/>
<dbReference type="Gene3D" id="3.90.1570.10">
    <property type="entry name" value="tt1808, chain A"/>
    <property type="match status" value="1"/>
</dbReference>
<dbReference type="OrthoDB" id="461333at2"/>
<dbReference type="SUPFAM" id="SSF52980">
    <property type="entry name" value="Restriction endonuclease-like"/>
    <property type="match status" value="1"/>
</dbReference>
<dbReference type="Proteomes" id="UP000005289">
    <property type="component" value="Chromosome"/>
</dbReference>
<protein>
    <recommendedName>
        <fullName evidence="1">Putative restriction endonuclease domain-containing protein</fullName>
    </recommendedName>
</protein>
<evidence type="ECO:0000259" key="1">
    <source>
        <dbReference type="Pfam" id="PF05685"/>
    </source>
</evidence>
<dbReference type="InterPro" id="IPR012296">
    <property type="entry name" value="Nuclease_put_TT1808"/>
</dbReference>
<accession>W0DMJ9</accession>
<sequence length="186" mass="20669">MNAPAMRTATYEDLLQVPENLVAEIIHGQLVTHPRPSPRHAMASSALGDELVSPFGKGRGGPGGWWILDEPELHLGPDVLVPDLAGWRRERLPSLPETAWFELAPDWICEVLLPSTARTDRAEKLPIYAATGVPHVWLIDPDLRTLEAFENLDGRWLLLGVHENDNPIQLPPFDAISFPLDALWAD</sequence>
<dbReference type="STRING" id="713585.THITH_09740"/>
<dbReference type="EMBL" id="CP007029">
    <property type="protein sequence ID" value="AHE98497.1"/>
    <property type="molecule type" value="Genomic_DNA"/>
</dbReference>
<dbReference type="PANTHER" id="PTHR34107">
    <property type="entry name" value="SLL0198 PROTEIN-RELATED"/>
    <property type="match status" value="1"/>
</dbReference>
<evidence type="ECO:0000313" key="2">
    <source>
        <dbReference type="EMBL" id="AHE98497.1"/>
    </source>
</evidence>
<dbReference type="KEGG" id="tti:THITH_09740"/>
<dbReference type="RefSeq" id="WP_006747305.1">
    <property type="nucleotide sequence ID" value="NZ_CP007029.1"/>
</dbReference>
<reference evidence="2 3" key="1">
    <citation type="submission" date="2013-12" db="EMBL/GenBank/DDBJ databases">
        <authorList>
            <consortium name="DOE Joint Genome Institute"/>
            <person name="Muyzer G."/>
            <person name="Huntemann M."/>
            <person name="Han J."/>
            <person name="Chen A."/>
            <person name="Kyrpides N."/>
            <person name="Mavromatis K."/>
            <person name="Markowitz V."/>
            <person name="Palaniappan K."/>
            <person name="Ivanova N."/>
            <person name="Schaumberg A."/>
            <person name="Pati A."/>
            <person name="Liolios K."/>
            <person name="Nordberg H.P."/>
            <person name="Cantor M.N."/>
            <person name="Hua S.X."/>
            <person name="Woyke T."/>
        </authorList>
    </citation>
    <scope>NUCLEOTIDE SEQUENCE [LARGE SCALE GENOMIC DNA]</scope>
    <source>
        <strain evidence="2 3">ARh 1</strain>
    </source>
</reference>
<dbReference type="HOGENOM" id="CLU_076312_1_0_6"/>
<name>W0DMJ9_9GAMM</name>
<evidence type="ECO:0000313" key="3">
    <source>
        <dbReference type="Proteomes" id="UP000005289"/>
    </source>
</evidence>
<dbReference type="CDD" id="cd06260">
    <property type="entry name" value="DUF820-like"/>
    <property type="match status" value="1"/>
</dbReference>
<dbReference type="InterPro" id="IPR011335">
    <property type="entry name" value="Restrct_endonuc-II-like"/>
</dbReference>
<keyword evidence="3" id="KW-1185">Reference proteome</keyword>
<proteinExistence type="predicted"/>
<dbReference type="PANTHER" id="PTHR34107:SF4">
    <property type="entry name" value="SLL1222 PROTEIN"/>
    <property type="match status" value="1"/>
</dbReference>
<organism evidence="2 3">
    <name type="scientific">Thioalkalivibrio paradoxus ARh 1</name>
    <dbReference type="NCBI Taxonomy" id="713585"/>
    <lineage>
        <taxon>Bacteria</taxon>
        <taxon>Pseudomonadati</taxon>
        <taxon>Pseudomonadota</taxon>
        <taxon>Gammaproteobacteria</taxon>
        <taxon>Chromatiales</taxon>
        <taxon>Ectothiorhodospiraceae</taxon>
        <taxon>Thioalkalivibrio</taxon>
    </lineage>
</organism>
<dbReference type="Pfam" id="PF05685">
    <property type="entry name" value="Uma2"/>
    <property type="match status" value="1"/>
</dbReference>
<gene>
    <name evidence="2" type="ORF">THITH_09740</name>
</gene>
<dbReference type="InterPro" id="IPR008538">
    <property type="entry name" value="Uma2"/>
</dbReference>
<feature type="domain" description="Putative restriction endonuclease" evidence="1">
    <location>
        <begin position="12"/>
        <end position="175"/>
    </location>
</feature>